<dbReference type="GO" id="GO:0016627">
    <property type="term" value="F:oxidoreductase activity, acting on the CH-CH group of donors"/>
    <property type="evidence" value="ECO:0007669"/>
    <property type="project" value="InterPro"/>
</dbReference>
<evidence type="ECO:0000259" key="8">
    <source>
        <dbReference type="Pfam" id="PF02771"/>
    </source>
</evidence>
<gene>
    <name evidence="10" type="ORF">UFOPK2656_00500</name>
    <name evidence="11" type="ORF">UFOPK3099_02268</name>
    <name evidence="12" type="ORF">UFOPK3651_00268</name>
    <name evidence="13" type="ORF">UFOPK3931_00602</name>
    <name evidence="9" type="ORF">UFOPK4189_00497</name>
</gene>
<dbReference type="Pfam" id="PF00441">
    <property type="entry name" value="Acyl-CoA_dh_1"/>
    <property type="match status" value="1"/>
</dbReference>
<dbReference type="SUPFAM" id="SSF47203">
    <property type="entry name" value="Acyl-CoA dehydrogenase C-terminal domain-like"/>
    <property type="match status" value="1"/>
</dbReference>
<evidence type="ECO:0000256" key="3">
    <source>
        <dbReference type="ARBA" id="ARBA00022630"/>
    </source>
</evidence>
<dbReference type="PANTHER" id="PTHR43292">
    <property type="entry name" value="ACYL-COA DEHYDROGENASE"/>
    <property type="match status" value="1"/>
</dbReference>
<dbReference type="InterPro" id="IPR013786">
    <property type="entry name" value="AcylCoA_DH/ox_N"/>
</dbReference>
<evidence type="ECO:0000313" key="12">
    <source>
        <dbReference type="EMBL" id="CAB4912050.1"/>
    </source>
</evidence>
<dbReference type="InterPro" id="IPR009075">
    <property type="entry name" value="AcylCo_DH/oxidase_C"/>
</dbReference>
<comment type="cofactor">
    <cofactor evidence="1">
        <name>FAD</name>
        <dbReference type="ChEBI" id="CHEBI:57692"/>
    </cofactor>
</comment>
<dbReference type="PANTHER" id="PTHR43292:SF4">
    <property type="entry name" value="ACYL-COA DEHYDROGENASE FADE34"/>
    <property type="match status" value="1"/>
</dbReference>
<dbReference type="InterPro" id="IPR009100">
    <property type="entry name" value="AcylCoA_DH/oxidase_NM_dom_sf"/>
</dbReference>
<dbReference type="Pfam" id="PF02770">
    <property type="entry name" value="Acyl-CoA_dh_M"/>
    <property type="match status" value="1"/>
</dbReference>
<evidence type="ECO:0000313" key="13">
    <source>
        <dbReference type="EMBL" id="CAB4977694.1"/>
    </source>
</evidence>
<evidence type="ECO:0000313" key="9">
    <source>
        <dbReference type="EMBL" id="CAB4362717.1"/>
    </source>
</evidence>
<evidence type="ECO:0000313" key="10">
    <source>
        <dbReference type="EMBL" id="CAB4708342.1"/>
    </source>
</evidence>
<reference evidence="12" key="1">
    <citation type="submission" date="2020-05" db="EMBL/GenBank/DDBJ databases">
        <authorList>
            <person name="Chiriac C."/>
            <person name="Salcher M."/>
            <person name="Ghai R."/>
            <person name="Kavagutti S V."/>
        </authorList>
    </citation>
    <scope>NUCLEOTIDE SEQUENCE</scope>
</reference>
<dbReference type="InterPro" id="IPR037069">
    <property type="entry name" value="AcylCoA_DH/ox_N_sf"/>
</dbReference>
<dbReference type="EMBL" id="CAFBOL010000009">
    <property type="protein sequence ID" value="CAB4977694.1"/>
    <property type="molecule type" value="Genomic_DNA"/>
</dbReference>
<feature type="domain" description="Acyl-CoA oxidase/dehydrogenase middle" evidence="7">
    <location>
        <begin position="127"/>
        <end position="219"/>
    </location>
</feature>
<dbReference type="SUPFAM" id="SSF56645">
    <property type="entry name" value="Acyl-CoA dehydrogenase NM domain-like"/>
    <property type="match status" value="1"/>
</dbReference>
<dbReference type="GO" id="GO:0005886">
    <property type="term" value="C:plasma membrane"/>
    <property type="evidence" value="ECO:0007669"/>
    <property type="project" value="TreeGrafter"/>
</dbReference>
<dbReference type="InterPro" id="IPR006091">
    <property type="entry name" value="Acyl-CoA_Oxase/DH_mid-dom"/>
</dbReference>
<dbReference type="EMBL" id="CAFAAV010000214">
    <property type="protein sequence ID" value="CAB4832833.1"/>
    <property type="molecule type" value="Genomic_DNA"/>
</dbReference>
<accession>A0A6J7H6S0</accession>
<keyword evidence="3" id="KW-0285">Flavoprotein</keyword>
<dbReference type="Pfam" id="PF02771">
    <property type="entry name" value="Acyl-CoA_dh_N"/>
    <property type="match status" value="1"/>
</dbReference>
<dbReference type="Gene3D" id="1.20.140.10">
    <property type="entry name" value="Butyryl-CoA Dehydrogenase, subunit A, domain 3"/>
    <property type="match status" value="1"/>
</dbReference>
<protein>
    <submittedName>
        <fullName evidence="12">Unannotated protein</fullName>
    </submittedName>
</protein>
<sequence length="414" mass="45487">MLNPNYRCRKTDAMSTASDTQLARVDAAIDALLLAHPVSGCSNLEFRGHRYDAGLAWVHFAEGFGGMGARPDLNRHVENRLRAAGGQPQDAATFFLALAGPTIHTHGTDEQKQRWLRPMFTGEERWCQLFSEPGAGSDFAGLGTRAVRDGDEWVVNGQKVWNTLAHLGDWGMLVTRTDPDQPKHKGMTYFGVDMRLPGVEVRPLRQITGEAEFNEVYLTDARIPDSCRVGDVGEGWRVSLTTLMNERTAIGGGAASSAKHGPIWESIRLWNEAPEHERTDAKRDELMTLYCLSEAFRYTNMRAAEAAKVGNPGPEGSIAKLAMSNFNKACTEFALGLLGAHATIGFDYTFRRPEALSADGLDQGIRHSFLRARANSIEGGTSEILRNILGEQVLGLPGEPRVDKDAPWISVPRN</sequence>
<comment type="similarity">
    <text evidence="2">Belongs to the acyl-CoA dehydrogenase family.</text>
</comment>
<evidence type="ECO:0000256" key="2">
    <source>
        <dbReference type="ARBA" id="ARBA00009347"/>
    </source>
</evidence>
<dbReference type="EMBL" id="CAFBMT010000001">
    <property type="protein sequence ID" value="CAB4912050.1"/>
    <property type="molecule type" value="Genomic_DNA"/>
</dbReference>
<evidence type="ECO:0000256" key="1">
    <source>
        <dbReference type="ARBA" id="ARBA00001974"/>
    </source>
</evidence>
<evidence type="ECO:0000256" key="5">
    <source>
        <dbReference type="ARBA" id="ARBA00023002"/>
    </source>
</evidence>
<proteinExistence type="inferred from homology"/>
<organism evidence="12">
    <name type="scientific">freshwater metagenome</name>
    <dbReference type="NCBI Taxonomy" id="449393"/>
    <lineage>
        <taxon>unclassified sequences</taxon>
        <taxon>metagenomes</taxon>
        <taxon>ecological metagenomes</taxon>
    </lineage>
</organism>
<evidence type="ECO:0000313" key="11">
    <source>
        <dbReference type="EMBL" id="CAB4832833.1"/>
    </source>
</evidence>
<evidence type="ECO:0000259" key="7">
    <source>
        <dbReference type="Pfam" id="PF02770"/>
    </source>
</evidence>
<evidence type="ECO:0000256" key="4">
    <source>
        <dbReference type="ARBA" id="ARBA00022827"/>
    </source>
</evidence>
<feature type="domain" description="Acyl-CoA dehydrogenase/oxidase N-terminal" evidence="8">
    <location>
        <begin position="52"/>
        <end position="123"/>
    </location>
</feature>
<keyword evidence="5" id="KW-0560">Oxidoreductase</keyword>
<dbReference type="InterPro" id="IPR046373">
    <property type="entry name" value="Acyl-CoA_Oxase/DH_mid-dom_sf"/>
</dbReference>
<feature type="domain" description="Acyl-CoA dehydrogenase/oxidase C-terminal" evidence="6">
    <location>
        <begin position="233"/>
        <end position="393"/>
    </location>
</feature>
<dbReference type="Gene3D" id="2.40.110.10">
    <property type="entry name" value="Butyryl-CoA Dehydrogenase, subunit A, domain 2"/>
    <property type="match status" value="1"/>
</dbReference>
<keyword evidence="4" id="KW-0274">FAD</keyword>
<dbReference type="InterPro" id="IPR052161">
    <property type="entry name" value="Mycobact_Acyl-CoA_DH"/>
</dbReference>
<dbReference type="EMBL" id="CAEZYF010000002">
    <property type="protein sequence ID" value="CAB4708342.1"/>
    <property type="molecule type" value="Genomic_DNA"/>
</dbReference>
<evidence type="ECO:0000259" key="6">
    <source>
        <dbReference type="Pfam" id="PF00441"/>
    </source>
</evidence>
<dbReference type="EMBL" id="CAESGF010000002">
    <property type="protein sequence ID" value="CAB4362717.1"/>
    <property type="molecule type" value="Genomic_DNA"/>
</dbReference>
<name>A0A6J7H6S0_9ZZZZ</name>
<dbReference type="GO" id="GO:0050660">
    <property type="term" value="F:flavin adenine dinucleotide binding"/>
    <property type="evidence" value="ECO:0007669"/>
    <property type="project" value="InterPro"/>
</dbReference>
<dbReference type="FunFam" id="2.40.110.10:FF:000011">
    <property type="entry name" value="Acyl-CoA dehydrogenase FadE34"/>
    <property type="match status" value="1"/>
</dbReference>
<dbReference type="Gene3D" id="1.10.540.10">
    <property type="entry name" value="Acyl-CoA dehydrogenase/oxidase, N-terminal domain"/>
    <property type="match status" value="1"/>
</dbReference>
<dbReference type="AlphaFoldDB" id="A0A6J7H6S0"/>
<dbReference type="InterPro" id="IPR036250">
    <property type="entry name" value="AcylCo_DH-like_C"/>
</dbReference>